<dbReference type="InterPro" id="IPR019734">
    <property type="entry name" value="TPR_rpt"/>
</dbReference>
<evidence type="ECO:0000256" key="1">
    <source>
        <dbReference type="ARBA" id="ARBA00022737"/>
    </source>
</evidence>
<accession>A0A4S8ESV7</accession>
<dbReference type="InterPro" id="IPR051012">
    <property type="entry name" value="CellSynth/LPSAsmb/PSIAsmb"/>
</dbReference>
<protein>
    <submittedName>
        <fullName evidence="4">Methyltransferase domain-containing protein</fullName>
    </submittedName>
</protein>
<keyword evidence="4" id="KW-0489">Methyltransferase</keyword>
<evidence type="ECO:0000313" key="4">
    <source>
        <dbReference type="EMBL" id="THT97842.1"/>
    </source>
</evidence>
<sequence>MTQNASLSNKISANDPLINQAYQLLAQGKLEDVAKLLNLAQKNTTQDPRIFMLGAKLAEQQGHPASAIEAAEHAVALTPQWWPAQLEYGLLLARLDKYAPALAQAEKIFALESKEKLALAGVIDIATRCGDSAKAIAYTQRALEVYPNDPVLLMNLGRTYYFSKQYEKALQTWTQLIAIDPQQIQAYYGRLNAWVQLGQPAKAQEDIAQLLAHAPEHPVYQYYAQVVAGQTPATQPVELQRELFDGMAQQYDLHMVRVLRYELPKQIAEKIVGIFPDRTFNLLDLGCGSGLLGVYLGKVNGWVVGVDASTKMAEQAARHGIYHKIHTVNILDAVRDTPANLYEVITALDVFPYVGDLEPVLGNVHRILQSDGFFFFSTEVAEEAEQGYVLQANGRYAHTRAYLESLLELAGYAMARIEEKTLRFEAGEPVKGFVVTAQKGR</sequence>
<keyword evidence="5" id="KW-1185">Reference proteome</keyword>
<dbReference type="SUPFAM" id="SSF48452">
    <property type="entry name" value="TPR-like"/>
    <property type="match status" value="1"/>
</dbReference>
<dbReference type="CDD" id="cd02440">
    <property type="entry name" value="AdoMet_MTases"/>
    <property type="match status" value="1"/>
</dbReference>
<feature type="repeat" description="TPR" evidence="3">
    <location>
        <begin position="150"/>
        <end position="183"/>
    </location>
</feature>
<organism evidence="4 5">
    <name type="scientific">Lampropedia puyangensis</name>
    <dbReference type="NCBI Taxonomy" id="1330072"/>
    <lineage>
        <taxon>Bacteria</taxon>
        <taxon>Pseudomonadati</taxon>
        <taxon>Pseudomonadota</taxon>
        <taxon>Betaproteobacteria</taxon>
        <taxon>Burkholderiales</taxon>
        <taxon>Comamonadaceae</taxon>
        <taxon>Lampropedia</taxon>
    </lineage>
</organism>
<evidence type="ECO:0000313" key="5">
    <source>
        <dbReference type="Proteomes" id="UP000308917"/>
    </source>
</evidence>
<dbReference type="PROSITE" id="PS50005">
    <property type="entry name" value="TPR"/>
    <property type="match status" value="1"/>
</dbReference>
<dbReference type="Gene3D" id="1.25.40.10">
    <property type="entry name" value="Tetratricopeptide repeat domain"/>
    <property type="match status" value="2"/>
</dbReference>
<dbReference type="RefSeq" id="WP_136574668.1">
    <property type="nucleotide sequence ID" value="NZ_STFG01000025.1"/>
</dbReference>
<dbReference type="GO" id="GO:0008168">
    <property type="term" value="F:methyltransferase activity"/>
    <property type="evidence" value="ECO:0007669"/>
    <property type="project" value="UniProtKB-KW"/>
</dbReference>
<reference evidence="4 5" key="1">
    <citation type="journal article" date="2015" name="Antonie Van Leeuwenhoek">
        <title>Lampropedia puyangensis sp. nov., isolated from symptomatic bark of Populus ? euramericana canker and emended description of Lampropedia hyalina (Ehrenberg 1832) Lee et al. 2004.</title>
        <authorList>
            <person name="Li Y."/>
            <person name="Wang T."/>
            <person name="Piao C.G."/>
            <person name="Wang L.F."/>
            <person name="Tian G.Z."/>
            <person name="Zhu T.H."/>
            <person name="Guo M.W."/>
        </authorList>
    </citation>
    <scope>NUCLEOTIDE SEQUENCE [LARGE SCALE GENOMIC DNA]</scope>
    <source>
        <strain evidence="4 5">2-bin</strain>
    </source>
</reference>
<dbReference type="Pfam" id="PF13489">
    <property type="entry name" value="Methyltransf_23"/>
    <property type="match status" value="1"/>
</dbReference>
<dbReference type="OrthoDB" id="9809392at2"/>
<dbReference type="PANTHER" id="PTHR45586:SF1">
    <property type="entry name" value="LIPOPOLYSACCHARIDE ASSEMBLY PROTEIN B"/>
    <property type="match status" value="1"/>
</dbReference>
<dbReference type="SUPFAM" id="SSF53335">
    <property type="entry name" value="S-adenosyl-L-methionine-dependent methyltransferases"/>
    <property type="match status" value="1"/>
</dbReference>
<dbReference type="Gene3D" id="3.40.50.150">
    <property type="entry name" value="Vaccinia Virus protein VP39"/>
    <property type="match status" value="1"/>
</dbReference>
<dbReference type="GO" id="GO:0032259">
    <property type="term" value="P:methylation"/>
    <property type="evidence" value="ECO:0007669"/>
    <property type="project" value="UniProtKB-KW"/>
</dbReference>
<dbReference type="InterPro" id="IPR029063">
    <property type="entry name" value="SAM-dependent_MTases_sf"/>
</dbReference>
<keyword evidence="1" id="KW-0677">Repeat</keyword>
<proteinExistence type="predicted"/>
<dbReference type="Pfam" id="PF14559">
    <property type="entry name" value="TPR_19"/>
    <property type="match status" value="1"/>
</dbReference>
<keyword evidence="4" id="KW-0808">Transferase</keyword>
<comment type="caution">
    <text evidence="4">The sequence shown here is derived from an EMBL/GenBank/DDBJ whole genome shotgun (WGS) entry which is preliminary data.</text>
</comment>
<gene>
    <name evidence="4" type="ORF">E9531_15445</name>
</gene>
<dbReference type="AlphaFoldDB" id="A0A4S8ESV7"/>
<name>A0A4S8ESV7_9BURK</name>
<dbReference type="EMBL" id="STFG01000025">
    <property type="protein sequence ID" value="THT97842.1"/>
    <property type="molecule type" value="Genomic_DNA"/>
</dbReference>
<dbReference type="SMART" id="SM00028">
    <property type="entry name" value="TPR"/>
    <property type="match status" value="4"/>
</dbReference>
<keyword evidence="2 3" id="KW-0802">TPR repeat</keyword>
<evidence type="ECO:0000256" key="2">
    <source>
        <dbReference type="ARBA" id="ARBA00022803"/>
    </source>
</evidence>
<dbReference type="PANTHER" id="PTHR45586">
    <property type="entry name" value="TPR REPEAT-CONTAINING PROTEIN PA4667"/>
    <property type="match status" value="1"/>
</dbReference>
<dbReference type="Proteomes" id="UP000308917">
    <property type="component" value="Unassembled WGS sequence"/>
</dbReference>
<evidence type="ECO:0000256" key="3">
    <source>
        <dbReference type="PROSITE-ProRule" id="PRU00339"/>
    </source>
</evidence>
<dbReference type="InterPro" id="IPR011990">
    <property type="entry name" value="TPR-like_helical_dom_sf"/>
</dbReference>